<sequence>MQAVAALLVAIFFMVLWTAAAICLLPFAVMGALVRGACAALNWVRRTA</sequence>
<protein>
    <submittedName>
        <fullName evidence="1">Uncharacterized protein</fullName>
    </submittedName>
</protein>
<dbReference type="RefSeq" id="WP_252252961.1">
    <property type="nucleotide sequence ID" value="NZ_CP098736.1"/>
</dbReference>
<dbReference type="EMBL" id="CP098736">
    <property type="protein sequence ID" value="USE79504.1"/>
    <property type="molecule type" value="Genomic_DNA"/>
</dbReference>
<evidence type="ECO:0000313" key="1">
    <source>
        <dbReference type="EMBL" id="USE79504.1"/>
    </source>
</evidence>
<keyword evidence="2" id="KW-1185">Reference proteome</keyword>
<name>A0ABY4VQN7_9BURK</name>
<reference evidence="1" key="1">
    <citation type="submission" date="2022-06" db="EMBL/GenBank/DDBJ databases">
        <title>Complete genome sequence and characterization of Cupriavidus gilardii QJ1 isolated from contaminating cells.</title>
        <authorList>
            <person name="Qi J."/>
        </authorList>
    </citation>
    <scope>NUCLEOTIDE SEQUENCE</scope>
    <source>
        <strain evidence="1">QJ1</strain>
    </source>
</reference>
<organism evidence="1 2">
    <name type="scientific">Cupriavidus gilardii</name>
    <dbReference type="NCBI Taxonomy" id="82541"/>
    <lineage>
        <taxon>Bacteria</taxon>
        <taxon>Pseudomonadati</taxon>
        <taxon>Pseudomonadota</taxon>
        <taxon>Betaproteobacteria</taxon>
        <taxon>Burkholderiales</taxon>
        <taxon>Burkholderiaceae</taxon>
        <taxon>Cupriavidus</taxon>
    </lineage>
</organism>
<gene>
    <name evidence="1" type="ORF">NDR89_23215</name>
</gene>
<dbReference type="Proteomes" id="UP001056648">
    <property type="component" value="Chromosome 2"/>
</dbReference>
<accession>A0ABY4VQN7</accession>
<evidence type="ECO:0000313" key="2">
    <source>
        <dbReference type="Proteomes" id="UP001056648"/>
    </source>
</evidence>
<proteinExistence type="predicted"/>